<dbReference type="InterPro" id="IPR004045">
    <property type="entry name" value="Glutathione_S-Trfase_N"/>
</dbReference>
<dbReference type="Proteomes" id="UP000028780">
    <property type="component" value="Chromosome"/>
</dbReference>
<dbReference type="InterPro" id="IPR036282">
    <property type="entry name" value="Glutathione-S-Trfase_C_sf"/>
</dbReference>
<evidence type="ECO:0000259" key="5">
    <source>
        <dbReference type="PROSITE" id="PS50405"/>
    </source>
</evidence>
<dbReference type="SUPFAM" id="SSF47616">
    <property type="entry name" value="GST C-terminal domain-like"/>
    <property type="match status" value="1"/>
</dbReference>
<evidence type="ECO:0000313" key="8">
    <source>
        <dbReference type="Proteomes" id="UP000028780"/>
    </source>
</evidence>
<feature type="binding site" evidence="2">
    <location>
        <position position="94"/>
    </location>
    <ligand>
        <name>glutathione</name>
        <dbReference type="ChEBI" id="CHEBI:57925"/>
    </ligand>
</feature>
<keyword evidence="8" id="KW-1185">Reference proteome</keyword>
<feature type="site" description="Lowers pKa of active site Cys" evidence="3">
    <location>
        <position position="250"/>
    </location>
</feature>
<evidence type="ECO:0000313" key="6">
    <source>
        <dbReference type="EMBL" id="AIJ33385.1"/>
    </source>
</evidence>
<feature type="region of interest" description="Disordered" evidence="4">
    <location>
        <begin position="326"/>
        <end position="353"/>
    </location>
</feature>
<dbReference type="RefSeq" id="WP_038590097.1">
    <property type="nucleotide sequence ID" value="NZ_CP009211.1"/>
</dbReference>
<dbReference type="GO" id="GO:0004364">
    <property type="term" value="F:glutathione transferase activity"/>
    <property type="evidence" value="ECO:0007669"/>
    <property type="project" value="InterPro"/>
</dbReference>
<dbReference type="EMBL" id="CP009211">
    <property type="protein sequence ID" value="AIJ33385.1"/>
    <property type="molecule type" value="Genomic_DNA"/>
</dbReference>
<dbReference type="EMBL" id="LT906467">
    <property type="protein sequence ID" value="SNV67908.1"/>
    <property type="molecule type" value="Genomic_DNA"/>
</dbReference>
<dbReference type="AlphaFoldDB" id="A0A076NNL3"/>
<dbReference type="InterPro" id="IPR040079">
    <property type="entry name" value="Glutathione_S-Trfase"/>
</dbReference>
<dbReference type="PANTHER" id="PTHR32419">
    <property type="entry name" value="GLUTATHIONYL-HYDROQUINONE REDUCTASE"/>
    <property type="match status" value="1"/>
</dbReference>
<dbReference type="Gene3D" id="3.40.30.10">
    <property type="entry name" value="Glutaredoxin"/>
    <property type="match status" value="1"/>
</dbReference>
<dbReference type="KEGG" id="cii:CIMIT_05240"/>
<dbReference type="InterPro" id="IPR010987">
    <property type="entry name" value="Glutathione-S-Trfase_C-like"/>
</dbReference>
<dbReference type="eggNOG" id="COG0435">
    <property type="taxonomic scope" value="Bacteria"/>
</dbReference>
<protein>
    <submittedName>
        <fullName evidence="6">Glutathione S-transferase</fullName>
    </submittedName>
</protein>
<dbReference type="PROSITE" id="PS50405">
    <property type="entry name" value="GST_CTER"/>
    <property type="match status" value="1"/>
</dbReference>
<dbReference type="Pfam" id="PF13410">
    <property type="entry name" value="GST_C_2"/>
    <property type="match status" value="1"/>
</dbReference>
<dbReference type="Pfam" id="PF13409">
    <property type="entry name" value="GST_N_2"/>
    <property type="match status" value="1"/>
</dbReference>
<dbReference type="GO" id="GO:0005737">
    <property type="term" value="C:cytoplasm"/>
    <property type="evidence" value="ECO:0007669"/>
    <property type="project" value="TreeGrafter"/>
</dbReference>
<accession>A0A076NNL3</accession>
<feature type="site" description="Lowers pKa of active site Cys" evidence="3">
    <location>
        <position position="293"/>
    </location>
</feature>
<dbReference type="CDD" id="cd03190">
    <property type="entry name" value="GST_C_Omega_like"/>
    <property type="match status" value="1"/>
</dbReference>
<dbReference type="SFLD" id="SFLDG01148">
    <property type="entry name" value="Xi_(cytGST)"/>
    <property type="match status" value="1"/>
</dbReference>
<feature type="active site" description="Nucleophile" evidence="1">
    <location>
        <position position="61"/>
    </location>
</feature>
<keyword evidence="6" id="KW-0808">Transferase</keyword>
<name>A0A076NNL3_9CORY</name>
<evidence type="ECO:0000313" key="7">
    <source>
        <dbReference type="EMBL" id="SNV67908.1"/>
    </source>
</evidence>
<evidence type="ECO:0000256" key="3">
    <source>
        <dbReference type="PIRSR" id="PIRSR015753-3"/>
    </source>
</evidence>
<dbReference type="PIRSF" id="PIRSF015753">
    <property type="entry name" value="GST"/>
    <property type="match status" value="1"/>
</dbReference>
<dbReference type="InterPro" id="IPR047047">
    <property type="entry name" value="GST_Omega-like_C"/>
</dbReference>
<feature type="active site" description="Proton donor/acceptor" evidence="1">
    <location>
        <position position="192"/>
    </location>
</feature>
<dbReference type="SFLD" id="SFLDS00019">
    <property type="entry name" value="Glutathione_Transferase_(cytos"/>
    <property type="match status" value="1"/>
</dbReference>
<evidence type="ECO:0000256" key="2">
    <source>
        <dbReference type="PIRSR" id="PIRSR015753-2"/>
    </source>
</evidence>
<dbReference type="HOGENOM" id="CLU_037263_1_0_11"/>
<reference evidence="7 9" key="2">
    <citation type="submission" date="2017-06" db="EMBL/GenBank/DDBJ databases">
        <authorList>
            <consortium name="Pathogen Informatics"/>
        </authorList>
    </citation>
    <scope>NUCLEOTIDE SEQUENCE [LARGE SCALE GENOMIC DNA]</scope>
    <source>
        <strain evidence="7 9">NCTC13015</strain>
    </source>
</reference>
<dbReference type="PANTHER" id="PTHR32419:SF6">
    <property type="entry name" value="GLUTATHIONE S-TRANSFERASE OMEGA-LIKE 1-RELATED"/>
    <property type="match status" value="1"/>
</dbReference>
<evidence type="ECO:0000256" key="1">
    <source>
        <dbReference type="PIRSR" id="PIRSR015753-1"/>
    </source>
</evidence>
<evidence type="ECO:0000313" key="9">
    <source>
        <dbReference type="Proteomes" id="UP000215374"/>
    </source>
</evidence>
<dbReference type="Proteomes" id="UP000215374">
    <property type="component" value="Chromosome 1"/>
</dbReference>
<dbReference type="SFLD" id="SFLDG01206">
    <property type="entry name" value="Xi.1"/>
    <property type="match status" value="1"/>
</dbReference>
<gene>
    <name evidence="6" type="ORF">CIMIT_05240</name>
    <name evidence="7" type="ORF">SAMEA4535761_01113</name>
</gene>
<dbReference type="STRING" id="156978.CIMIT_05240"/>
<feature type="domain" description="GST C-terminal" evidence="5">
    <location>
        <begin position="169"/>
        <end position="293"/>
    </location>
</feature>
<reference evidence="6 8" key="1">
    <citation type="submission" date="2014-08" db="EMBL/GenBank/DDBJ databases">
        <title>Complete genome sequence of Corynebacterium imitans DSM 44264, isolated from a five-month-old boy with suspected pharyngeal diphtheria.</title>
        <authorList>
            <person name="Mollmann S."/>
            <person name="Albersmeier A."/>
            <person name="Ruckert C."/>
            <person name="Tauch A."/>
        </authorList>
    </citation>
    <scope>NUCLEOTIDE SEQUENCE [LARGE SCALE GENOMIC DNA]</scope>
    <source>
        <strain evidence="6 8">DSM 44264</strain>
    </source>
</reference>
<proteinExistence type="predicted"/>
<evidence type="ECO:0000256" key="4">
    <source>
        <dbReference type="SAM" id="MobiDB-lite"/>
    </source>
</evidence>
<sequence>MSPQPARNASPDGEFVRDTTYIDDHFSADLAPGSDPQPAENGSYAWPVEAERYRLMAARACPWAHRAIIVRRLLGLEDAISLGLAGPTHDARSWTFDLDPNGKDPETGLHFLKDAYEARFPGYPRGITVPVVVEKRTRAAVTNDFHRIPIDFQDAWREHHRDGAPDLYPLKLRAEIDEVTDRIYRHVNNGVYRAGFAGSQDAYDEAYADLWEHMDWLEDHLGRHRFLVGEHITLADIYLYPTLIRFDPVYVGHFKASRNRIAQMPNLRGYLQELFQLPGFGDTTDFQEIKEHYYITHAEINPTGVVPAGPDMRWLIDAHQRDRLPGAPFADGVTPPRPVRAGEEVKHPAPFQR</sequence>
<dbReference type="InterPro" id="IPR016639">
    <property type="entry name" value="GST_Omega/GSH"/>
</dbReference>
<dbReference type="OrthoDB" id="9769158at2"/>
<dbReference type="Gene3D" id="1.20.1050.10">
    <property type="match status" value="1"/>
</dbReference>
<organism evidence="6 8">
    <name type="scientific">Corynebacterium imitans</name>
    <dbReference type="NCBI Taxonomy" id="156978"/>
    <lineage>
        <taxon>Bacteria</taxon>
        <taxon>Bacillati</taxon>
        <taxon>Actinomycetota</taxon>
        <taxon>Actinomycetes</taxon>
        <taxon>Mycobacteriales</taxon>
        <taxon>Corynebacteriaceae</taxon>
        <taxon>Corynebacterium</taxon>
    </lineage>
</organism>